<protein>
    <recommendedName>
        <fullName evidence="4">Type IV fimbrial biogenesis protein PilY1</fullName>
    </recommendedName>
</protein>
<evidence type="ECO:0008006" key="4">
    <source>
        <dbReference type="Google" id="ProtNLM"/>
    </source>
</evidence>
<proteinExistence type="predicted"/>
<organism evidence="2 3">
    <name type="scientific">Cystobacter fuscus (strain ATCC 25194 / DSM 2262 / NBRC 100088 / M29)</name>
    <dbReference type="NCBI Taxonomy" id="1242864"/>
    <lineage>
        <taxon>Bacteria</taxon>
        <taxon>Pseudomonadati</taxon>
        <taxon>Myxococcota</taxon>
        <taxon>Myxococcia</taxon>
        <taxon>Myxococcales</taxon>
        <taxon>Cystobacterineae</taxon>
        <taxon>Archangiaceae</taxon>
        <taxon>Cystobacter</taxon>
    </lineage>
</organism>
<dbReference type="EMBL" id="ANAH02000031">
    <property type="protein sequence ID" value="EPX57795.1"/>
    <property type="molecule type" value="Genomic_DNA"/>
</dbReference>
<name>S9P024_CYSF2</name>
<comment type="caution">
    <text evidence="2">The sequence shown here is derived from an EMBL/GenBank/DDBJ whole genome shotgun (WGS) entry which is preliminary data.</text>
</comment>
<accession>S9P024</accession>
<keyword evidence="3" id="KW-1185">Reference proteome</keyword>
<evidence type="ECO:0000313" key="3">
    <source>
        <dbReference type="Proteomes" id="UP000011682"/>
    </source>
</evidence>
<dbReference type="eggNOG" id="COG3419">
    <property type="taxonomic scope" value="Bacteria"/>
</dbReference>
<dbReference type="RefSeq" id="WP_002632289.1">
    <property type="nucleotide sequence ID" value="NZ_ANAH02000031.1"/>
</dbReference>
<feature type="region of interest" description="Disordered" evidence="1">
    <location>
        <begin position="1696"/>
        <end position="1719"/>
    </location>
</feature>
<evidence type="ECO:0000313" key="2">
    <source>
        <dbReference type="EMBL" id="EPX57795.1"/>
    </source>
</evidence>
<feature type="compositionally biased region" description="Polar residues" evidence="1">
    <location>
        <begin position="1672"/>
        <end position="1684"/>
    </location>
</feature>
<dbReference type="OrthoDB" id="7156875at2"/>
<gene>
    <name evidence="2" type="ORF">D187_004674</name>
</gene>
<feature type="compositionally biased region" description="Polar residues" evidence="1">
    <location>
        <begin position="1708"/>
        <end position="1719"/>
    </location>
</feature>
<sequence>MMRINFDTLRRAWKQSFSRRMGLASGVVVVGAAGLAAMESRSGSIDTPAKAACCSSAVAVGDAMISPAIGADKDFFEVPSSPPSAMFLLGNNESMQDFPTGQYLPEAFTPGYSPTSGTKKGDLGFDDPDYGHFINTGCTDPALVNAMSWFDKDSPDQNKNGSIVYDDDSDLDDLYFDPSHFYNARGRRIAWQVEEFPYSMGVMFKSMNSMTEVTVACRQLWNYDSKYPNTPVFNECVSCLTTKGWWRGPLVPATINDKGGHMGPPRGKDEPPLPIEAKRKWLVSGRVLNVRPPKFVVARKVLKGVIKDAPNVRMGVSTFGGDRGWFDPPSVIEELRPRCDASYPVIKEAELDRRKLMDAVNTVAFRNNERSIGEALFGLGGYFSSQIVDNRWGTWFAQPIGNTIWGWPGQPSGGTYNNPYGGNQPGGGYGKSSDEWLKAPYLDPATGIILPGQRWETGGQYRSVCFGCQVSSVIVLTDGAPMYDNSVPITKMMSLLLAQNAKHETPDKAPITFNPTDPEHNPNVGGVNYCDQFEKAPGVKATKEDCDYTEYNWPHGLGVGNKNFMDDVAYFMAHSDLRGDMEGVQSMRTYTVGYGDNSPMLQSIALAGKGKFYRANNATELRQAIIDALGDIKQLSTSFASANISGVQTGGMESSVFVPRFVPRRSRPYEGSLYRFFYYSEFAQGCEAMPAGSTTKHAADLNKDGDCDDTFFLDKPAGFPGGLPKGSDFTASNIVQENAEGIWVKVNTASVIDGTLQGGTPAEPFWNLGETVGNRKAAAKCNLDNPLDPNSGRCIFTLVDRDNDGKFTSEDNPPIEFHEENLPVLKSYLLAGGDSFCSMLYTKQLKGTWEGTPAQQNDCALQLVRFVRGMDVFDYDGDSNRNEERPCAENVDPNDPRSCKLADIFHSTPVTVEPPVDPFVCSLGLSGQCVSTLYEDFSYSVTTDPLCSSSGGKKPCYTPTPMATPRSNTNRYGVYSEYMKHDPVARRDRIALVGSNGGMLHAVHVGKATQTKTGALDSIHDMGTGQEMWAFVPPDLMPKLGLMVLNHEYFVDGTPMVRDIWADGSPDGTLQARGRDGVKQLKEFRTIAVIGERSGGQRFMALDVTDPYSMLKAVKNPTDTTQKPFRWMFPNACDKESLTMGQSWSNFAPKPPPIGPVRLKASATAPASDKDRGWEERWVAVLNGGFSPDLSRGRGVYMLDAWTGEQLWSVEAHPGGADSSDYAKMINKMQPVVAAPALVDIGKGENLQRDMDGFFDTMIVGDMGGQVWTFRFHEPGDVDNSTGLVKNWFGARSLEVQREDALVNGHQKAPFFQVAATVLQPDTGWLRSFMGTGDRQHLRTSPGSDCNADDLLACIRLKCDVKASFAGEVNGQKRTSVVEYKAGVLTNSSESWASTAGSACSGSKMELTELTLSCPAGAYGTGIFPVGGGTRTYSSQASCSGSNGSWTCDNNPLNTSERHDQILTADEKITVGTNRFFGFLSYGGPKRLFSDEIGAVAFDKMRVTDKQGVKCETMNCSLTDVTVPAEYYAYTQPDVRGVKQRYITKANLEKVPWPSSEDPGWFVRYTNTVAERTATGSTVLAGVVFWSSFSPSTTAGKDACSLAGLGDRSYSWQADAITGRPDFASGFEVPGLGWILSREQPTAAPPGNPSPIISMSATQGIRYEVAISSAGSAPNTETLGNKKNATPDISWMEVPRNLHECRHEDPSACNNEETAQTTP</sequence>
<reference evidence="2" key="1">
    <citation type="submission" date="2013-05" db="EMBL/GenBank/DDBJ databases">
        <title>Genome assembly of Cystobacter fuscus DSM 2262.</title>
        <authorList>
            <person name="Sharma G."/>
            <person name="Khatri I."/>
            <person name="Kaur C."/>
            <person name="Mayilraj S."/>
            <person name="Subramanian S."/>
        </authorList>
    </citation>
    <scope>NUCLEOTIDE SEQUENCE [LARGE SCALE GENOMIC DNA]</scope>
    <source>
        <strain evidence="2">DSM 2262</strain>
    </source>
</reference>
<feature type="compositionally biased region" description="Basic and acidic residues" evidence="1">
    <location>
        <begin position="1696"/>
        <end position="1706"/>
    </location>
</feature>
<dbReference type="Proteomes" id="UP000011682">
    <property type="component" value="Unassembled WGS sequence"/>
</dbReference>
<feature type="region of interest" description="Disordered" evidence="1">
    <location>
        <begin position="1672"/>
        <end position="1691"/>
    </location>
</feature>
<evidence type="ECO:0000256" key="1">
    <source>
        <dbReference type="SAM" id="MobiDB-lite"/>
    </source>
</evidence>